<evidence type="ECO:0000256" key="1">
    <source>
        <dbReference type="SAM" id="Phobius"/>
    </source>
</evidence>
<dbReference type="Proteomes" id="UP000004910">
    <property type="component" value="Unassembled WGS sequence"/>
</dbReference>
<keyword evidence="1" id="KW-1133">Transmembrane helix</keyword>
<accession>B1C2K7</accession>
<name>B1C2K7_9FIRM</name>
<reference evidence="2" key="1">
    <citation type="submission" date="2008-02" db="EMBL/GenBank/DDBJ databases">
        <authorList>
            <person name="Fulton L."/>
            <person name="Clifton S."/>
            <person name="Fulton B."/>
            <person name="Xu J."/>
            <person name="Minx P."/>
            <person name="Pepin K.H."/>
            <person name="Johnson M."/>
            <person name="Thiruvilangam P."/>
            <person name="Bhonagiri V."/>
            <person name="Nash W.E."/>
            <person name="Mardis E.R."/>
            <person name="Wilson R.K."/>
        </authorList>
    </citation>
    <scope>NUCLEOTIDE SEQUENCE [LARGE SCALE GENOMIC DNA]</scope>
    <source>
        <strain evidence="2">DSM 1552</strain>
    </source>
</reference>
<dbReference type="HOGENOM" id="CLU_1508112_0_0_9"/>
<feature type="transmembrane region" description="Helical" evidence="1">
    <location>
        <begin position="104"/>
        <end position="123"/>
    </location>
</feature>
<dbReference type="EMBL" id="ABIK02000010">
    <property type="protein sequence ID" value="EDS74692.1"/>
    <property type="molecule type" value="Genomic_DNA"/>
</dbReference>
<gene>
    <name evidence="2" type="ORF">CLOSPI_01469</name>
</gene>
<evidence type="ECO:0000313" key="3">
    <source>
        <dbReference type="Proteomes" id="UP000004910"/>
    </source>
</evidence>
<protein>
    <submittedName>
        <fullName evidence="2">Uncharacterized protein</fullName>
    </submittedName>
</protein>
<proteinExistence type="predicted"/>
<organism evidence="2 3">
    <name type="scientific">Thomasclavelia spiroformis DSM 1552</name>
    <dbReference type="NCBI Taxonomy" id="428126"/>
    <lineage>
        <taxon>Bacteria</taxon>
        <taxon>Bacillati</taxon>
        <taxon>Bacillota</taxon>
        <taxon>Erysipelotrichia</taxon>
        <taxon>Erysipelotrichales</taxon>
        <taxon>Coprobacillaceae</taxon>
        <taxon>Thomasclavelia</taxon>
    </lineage>
</organism>
<dbReference type="AlphaFoldDB" id="B1C2K7"/>
<keyword evidence="1" id="KW-0472">Membrane</keyword>
<keyword evidence="3" id="KW-1185">Reference proteome</keyword>
<reference evidence="2" key="2">
    <citation type="submission" date="2014-06" db="EMBL/GenBank/DDBJ databases">
        <title>Draft genome sequence of Clostridium spiroforme (DSM 1552).</title>
        <authorList>
            <person name="Sudarsanam P."/>
            <person name="Ley R."/>
            <person name="Guruge J."/>
            <person name="Turnbaugh P.J."/>
            <person name="Mahowald M."/>
            <person name="Liep D."/>
            <person name="Gordon J."/>
        </authorList>
    </citation>
    <scope>NUCLEOTIDE SEQUENCE</scope>
    <source>
        <strain evidence="2">DSM 1552</strain>
    </source>
</reference>
<keyword evidence="1" id="KW-0812">Transmembrane</keyword>
<sequence>MVIITADCIPYTELIKFPFVDVSNPNCCAILGTSASANNIPSPNSNSVYKNAVKHFAIVCSHHDMKPSVNPLGTLNIYKLATATWISNIPPCFKFAKNTLMTQYPIMMIMTWVISIPILRFMMISCALFDISPISPPINEVIPPVICVCNDMQNLYNSTGTVHLSSSVFVSLTIRTKR</sequence>
<comment type="caution">
    <text evidence="2">The sequence shown here is derived from an EMBL/GenBank/DDBJ whole genome shotgun (WGS) entry which is preliminary data.</text>
</comment>
<evidence type="ECO:0000313" key="2">
    <source>
        <dbReference type="EMBL" id="EDS74692.1"/>
    </source>
</evidence>